<evidence type="ECO:0000256" key="1">
    <source>
        <dbReference type="SAM" id="MobiDB-lite"/>
    </source>
</evidence>
<feature type="non-terminal residue" evidence="2">
    <location>
        <position position="36"/>
    </location>
</feature>
<name>A0A699ZKQ4_HAELA</name>
<gene>
    <name evidence="2" type="ORF">HaLaN_16325</name>
</gene>
<protein>
    <submittedName>
        <fullName evidence="2">Uncharacterized protein</fullName>
    </submittedName>
</protein>
<comment type="caution">
    <text evidence="2">The sequence shown here is derived from an EMBL/GenBank/DDBJ whole genome shotgun (WGS) entry which is preliminary data.</text>
</comment>
<evidence type="ECO:0000313" key="3">
    <source>
        <dbReference type="Proteomes" id="UP000485058"/>
    </source>
</evidence>
<feature type="region of interest" description="Disordered" evidence="1">
    <location>
        <begin position="1"/>
        <end position="26"/>
    </location>
</feature>
<sequence length="36" mass="3861">MASMSPRNMDTVLNGSYSAGLHDGGAGCRRLRLRLP</sequence>
<keyword evidence="3" id="KW-1185">Reference proteome</keyword>
<feature type="compositionally biased region" description="Polar residues" evidence="1">
    <location>
        <begin position="1"/>
        <end position="17"/>
    </location>
</feature>
<reference evidence="2 3" key="1">
    <citation type="submission" date="2020-02" db="EMBL/GenBank/DDBJ databases">
        <title>Draft genome sequence of Haematococcus lacustris strain NIES-144.</title>
        <authorList>
            <person name="Morimoto D."/>
            <person name="Nakagawa S."/>
            <person name="Yoshida T."/>
            <person name="Sawayama S."/>
        </authorList>
    </citation>
    <scope>NUCLEOTIDE SEQUENCE [LARGE SCALE GENOMIC DNA]</scope>
    <source>
        <strain evidence="2 3">NIES-144</strain>
    </source>
</reference>
<dbReference type="EMBL" id="BLLF01001454">
    <property type="protein sequence ID" value="GFH19384.1"/>
    <property type="molecule type" value="Genomic_DNA"/>
</dbReference>
<dbReference type="AlphaFoldDB" id="A0A699ZKQ4"/>
<evidence type="ECO:0000313" key="2">
    <source>
        <dbReference type="EMBL" id="GFH19384.1"/>
    </source>
</evidence>
<proteinExistence type="predicted"/>
<organism evidence="2 3">
    <name type="scientific">Haematococcus lacustris</name>
    <name type="common">Green alga</name>
    <name type="synonym">Haematococcus pluvialis</name>
    <dbReference type="NCBI Taxonomy" id="44745"/>
    <lineage>
        <taxon>Eukaryota</taxon>
        <taxon>Viridiplantae</taxon>
        <taxon>Chlorophyta</taxon>
        <taxon>core chlorophytes</taxon>
        <taxon>Chlorophyceae</taxon>
        <taxon>CS clade</taxon>
        <taxon>Chlamydomonadales</taxon>
        <taxon>Haematococcaceae</taxon>
        <taxon>Haematococcus</taxon>
    </lineage>
</organism>
<accession>A0A699ZKQ4</accession>
<dbReference type="Proteomes" id="UP000485058">
    <property type="component" value="Unassembled WGS sequence"/>
</dbReference>